<sequence length="48" mass="5554">MKEQDTMKPSMRWKRGKLFFTAEAERRVCFVLTLVMLVYGAVTWALGG</sequence>
<name>A0A4U8YIH9_9BACT</name>
<keyword evidence="2" id="KW-1185">Reference proteome</keyword>
<proteinExistence type="predicted"/>
<evidence type="ECO:0000313" key="2">
    <source>
        <dbReference type="Proteomes" id="UP000507962"/>
    </source>
</evidence>
<protein>
    <submittedName>
        <fullName evidence="1">Uncharacterized protein</fullName>
    </submittedName>
</protein>
<dbReference type="AlphaFoldDB" id="A0A4U8YIH9"/>
<gene>
    <name evidence="1" type="ORF">MSL71_10300</name>
</gene>
<dbReference type="EMBL" id="CAADHO010000002">
    <property type="protein sequence ID" value="VFQ43401.1"/>
    <property type="molecule type" value="Genomic_DNA"/>
</dbReference>
<dbReference type="Proteomes" id="UP000507962">
    <property type="component" value="Unassembled WGS sequence"/>
</dbReference>
<evidence type="ECO:0000313" key="1">
    <source>
        <dbReference type="EMBL" id="VFQ43401.1"/>
    </source>
</evidence>
<accession>A0A4U8YIH9</accession>
<organism evidence="1 2">
    <name type="scientific">Desulfoluna butyratoxydans</name>
    <dbReference type="NCBI Taxonomy" id="231438"/>
    <lineage>
        <taxon>Bacteria</taxon>
        <taxon>Pseudomonadati</taxon>
        <taxon>Thermodesulfobacteriota</taxon>
        <taxon>Desulfobacteria</taxon>
        <taxon>Desulfobacterales</taxon>
        <taxon>Desulfolunaceae</taxon>
        <taxon>Desulfoluna</taxon>
    </lineage>
</organism>
<reference evidence="1 2" key="1">
    <citation type="submission" date="2019-03" db="EMBL/GenBank/DDBJ databases">
        <authorList>
            <person name="Nijsse B."/>
        </authorList>
    </citation>
    <scope>NUCLEOTIDE SEQUENCE [LARGE SCALE GENOMIC DNA]</scope>
    <source>
        <strain evidence="1">Desulfoluna butyratoxydans MSL71</strain>
    </source>
</reference>